<sequence>MTEEFIRDTDKVPTPEALTNASSKSSQRGELVKVLIIGSPKGVNNTIRTLYSRRFAEVTAWSPLQPTSNPGEVMSVLSRQILIK</sequence>
<organism evidence="2 3">
    <name type="scientific">Allocoleopsis franciscana PCC 7113</name>
    <dbReference type="NCBI Taxonomy" id="1173027"/>
    <lineage>
        <taxon>Bacteria</taxon>
        <taxon>Bacillati</taxon>
        <taxon>Cyanobacteriota</taxon>
        <taxon>Cyanophyceae</taxon>
        <taxon>Coleofasciculales</taxon>
        <taxon>Coleofasciculaceae</taxon>
        <taxon>Allocoleopsis</taxon>
        <taxon>Allocoleopsis franciscana</taxon>
    </lineage>
</organism>
<dbReference type="EMBL" id="CP003630">
    <property type="protein sequence ID" value="AFZ17309.1"/>
    <property type="molecule type" value="Genomic_DNA"/>
</dbReference>
<proteinExistence type="predicted"/>
<dbReference type="RefSeq" id="WP_015181466.1">
    <property type="nucleotide sequence ID" value="NC_019738.1"/>
</dbReference>
<dbReference type="OrthoDB" id="516702at2"/>
<dbReference type="eggNOG" id="ENOG50343HX">
    <property type="taxonomic scope" value="Bacteria"/>
</dbReference>
<evidence type="ECO:0000313" key="2">
    <source>
        <dbReference type="EMBL" id="AFZ17309.1"/>
    </source>
</evidence>
<evidence type="ECO:0000256" key="1">
    <source>
        <dbReference type="SAM" id="MobiDB-lite"/>
    </source>
</evidence>
<dbReference type="AlphaFoldDB" id="K9WC21"/>
<feature type="compositionally biased region" description="Polar residues" evidence="1">
    <location>
        <begin position="17"/>
        <end position="28"/>
    </location>
</feature>
<dbReference type="PATRIC" id="fig|1173027.3.peg.1589"/>
<dbReference type="KEGG" id="mic:Mic7113_1431"/>
<accession>K9WC21</accession>
<protein>
    <submittedName>
        <fullName evidence="2">Uncharacterized protein</fullName>
    </submittedName>
</protein>
<reference evidence="2 3" key="1">
    <citation type="submission" date="2012-06" db="EMBL/GenBank/DDBJ databases">
        <title>Finished chromosome of genome of Microcoleus sp. PCC 7113.</title>
        <authorList>
            <consortium name="US DOE Joint Genome Institute"/>
            <person name="Gugger M."/>
            <person name="Coursin T."/>
            <person name="Rippka R."/>
            <person name="Tandeau De Marsac N."/>
            <person name="Huntemann M."/>
            <person name="Wei C.-L."/>
            <person name="Han J."/>
            <person name="Detter J.C."/>
            <person name="Han C."/>
            <person name="Tapia R."/>
            <person name="Chen A."/>
            <person name="Kyrpides N."/>
            <person name="Mavromatis K."/>
            <person name="Markowitz V."/>
            <person name="Szeto E."/>
            <person name="Ivanova N."/>
            <person name="Pagani I."/>
            <person name="Pati A."/>
            <person name="Goodwin L."/>
            <person name="Nordberg H.P."/>
            <person name="Cantor M.N."/>
            <person name="Hua S.X."/>
            <person name="Woyke T."/>
            <person name="Kerfeld C.A."/>
        </authorList>
    </citation>
    <scope>NUCLEOTIDE SEQUENCE [LARGE SCALE GENOMIC DNA]</scope>
    <source>
        <strain evidence="2 3">PCC 7113</strain>
    </source>
</reference>
<feature type="compositionally biased region" description="Basic and acidic residues" evidence="1">
    <location>
        <begin position="1"/>
        <end position="13"/>
    </location>
</feature>
<dbReference type="HOGENOM" id="CLU_183721_2_0_3"/>
<gene>
    <name evidence="2" type="ORF">Mic7113_1431</name>
</gene>
<keyword evidence="3" id="KW-1185">Reference proteome</keyword>
<feature type="region of interest" description="Disordered" evidence="1">
    <location>
        <begin position="1"/>
        <end position="28"/>
    </location>
</feature>
<evidence type="ECO:0000313" key="3">
    <source>
        <dbReference type="Proteomes" id="UP000010471"/>
    </source>
</evidence>
<name>K9WC21_9CYAN</name>
<dbReference type="STRING" id="1173027.Mic7113_1431"/>
<dbReference type="Proteomes" id="UP000010471">
    <property type="component" value="Chromosome"/>
</dbReference>